<evidence type="ECO:0000313" key="2">
    <source>
        <dbReference type="Proteomes" id="UP000826195"/>
    </source>
</evidence>
<protein>
    <submittedName>
        <fullName evidence="1">Uncharacterized protein</fullName>
    </submittedName>
</protein>
<dbReference type="Proteomes" id="UP000826195">
    <property type="component" value="Unassembled WGS sequence"/>
</dbReference>
<reference evidence="1 2" key="1">
    <citation type="journal article" date="2021" name="J. Hered.">
        <title>A chromosome-level genome assembly of the parasitoid wasp, Cotesia glomerata (Hymenoptera: Braconidae).</title>
        <authorList>
            <person name="Pinto B.J."/>
            <person name="Weis J.J."/>
            <person name="Gamble T."/>
            <person name="Ode P.J."/>
            <person name="Paul R."/>
            <person name="Zaspel J.M."/>
        </authorList>
    </citation>
    <scope>NUCLEOTIDE SEQUENCE [LARGE SCALE GENOMIC DNA]</scope>
    <source>
        <strain evidence="1">CgM1</strain>
    </source>
</reference>
<keyword evidence="2" id="KW-1185">Reference proteome</keyword>
<dbReference type="EMBL" id="JAHXZJ010001864">
    <property type="protein sequence ID" value="KAH0549583.1"/>
    <property type="molecule type" value="Genomic_DNA"/>
</dbReference>
<dbReference type="AlphaFoldDB" id="A0AAV7ID50"/>
<accession>A0AAV7ID50</accession>
<comment type="caution">
    <text evidence="1">The sequence shown here is derived from an EMBL/GenBank/DDBJ whole genome shotgun (WGS) entry which is preliminary data.</text>
</comment>
<organism evidence="1 2">
    <name type="scientific">Cotesia glomerata</name>
    <name type="common">Lepidopteran parasitic wasp</name>
    <name type="synonym">Apanteles glomeratus</name>
    <dbReference type="NCBI Taxonomy" id="32391"/>
    <lineage>
        <taxon>Eukaryota</taxon>
        <taxon>Metazoa</taxon>
        <taxon>Ecdysozoa</taxon>
        <taxon>Arthropoda</taxon>
        <taxon>Hexapoda</taxon>
        <taxon>Insecta</taxon>
        <taxon>Pterygota</taxon>
        <taxon>Neoptera</taxon>
        <taxon>Endopterygota</taxon>
        <taxon>Hymenoptera</taxon>
        <taxon>Apocrita</taxon>
        <taxon>Ichneumonoidea</taxon>
        <taxon>Braconidae</taxon>
        <taxon>Microgastrinae</taxon>
        <taxon>Cotesia</taxon>
    </lineage>
</organism>
<name>A0AAV7ID50_COTGL</name>
<gene>
    <name evidence="1" type="ORF">KQX54_010589</name>
</gene>
<sequence>MHKDSSLLEDNDLTRLEENELIDKVYTGVAFDNFDRYVDTLNGKETLHDTVGIIYQNIDNDAPNESDVDSRSDQFADMLPPPAKRRRTFNLLFLNLF</sequence>
<evidence type="ECO:0000313" key="1">
    <source>
        <dbReference type="EMBL" id="KAH0549583.1"/>
    </source>
</evidence>
<proteinExistence type="predicted"/>